<keyword evidence="2" id="KW-1185">Reference proteome</keyword>
<dbReference type="InterPro" id="IPR036514">
    <property type="entry name" value="SGNH_hydro_sf"/>
</dbReference>
<dbReference type="Gene3D" id="3.40.50.1110">
    <property type="entry name" value="SGNH hydrolase"/>
    <property type="match status" value="1"/>
</dbReference>
<evidence type="ECO:0000313" key="2">
    <source>
        <dbReference type="Proteomes" id="UP001546774"/>
    </source>
</evidence>
<dbReference type="Proteomes" id="UP001546774">
    <property type="component" value="Unassembled WGS sequence"/>
</dbReference>
<reference evidence="1" key="1">
    <citation type="submission" date="2024-03" db="EMBL/GenBank/DDBJ databases">
        <title>Human intestinal bacterial collection.</title>
        <authorList>
            <person name="Pauvert C."/>
            <person name="Hitch T.C.A."/>
            <person name="Clavel T."/>
        </authorList>
    </citation>
    <scope>NUCLEOTIDE SEQUENCE [LARGE SCALE GENOMIC DNA]</scope>
    <source>
        <strain evidence="1">CLA-AA-H89B</strain>
    </source>
</reference>
<proteinExistence type="predicted"/>
<sequence length="388" mass="43081">MKVRKKIVVCFSVTVFVVLLIASEVLVHGGTVQTTPARLQKISKNIWDIVENDNEIAGGSSMQTENQKPHETRKRTITAETVPYDGVKRSISCWGDSMMYGCATTPGFITLDGITTNISYATAPDMLSQFTGLKTYNLGVNGETSKEIATRAGGLTMVVDRDIVIDGTGIAEFKLQSLYDGDNVYMEDYSGYNFQSDQTNICVINGEKYYVTNSYDGESQILYGTDVNIKEGTPVYTLAAVERKDDILVLEIGSNAGWYNDYDELIAQYDSILEGTGCKYYIIVGDTDDPELSVDMNKIYIGMGETPWEQALSKAYGDHFINMRLYMIQNGLSDCGLEATDEDLDGFTRGEISQQLRADWTHFNAYGYYAKAKGIYEKGVELGYWGGQ</sequence>
<dbReference type="SUPFAM" id="SSF52266">
    <property type="entry name" value="SGNH hydrolase"/>
    <property type="match status" value="1"/>
</dbReference>
<protein>
    <recommendedName>
        <fullName evidence="3">SGNH hydrolase-type esterase domain-containing protein</fullName>
    </recommendedName>
</protein>
<comment type="caution">
    <text evidence="1">The sequence shown here is derived from an EMBL/GenBank/DDBJ whole genome shotgun (WGS) entry which is preliminary data.</text>
</comment>
<evidence type="ECO:0000313" key="1">
    <source>
        <dbReference type="EMBL" id="MEQ2555927.1"/>
    </source>
</evidence>
<organism evidence="1 2">
    <name type="scientific">Lachnospira intestinalis</name>
    <dbReference type="NCBI Taxonomy" id="3133158"/>
    <lineage>
        <taxon>Bacteria</taxon>
        <taxon>Bacillati</taxon>
        <taxon>Bacillota</taxon>
        <taxon>Clostridia</taxon>
        <taxon>Lachnospirales</taxon>
        <taxon>Lachnospiraceae</taxon>
        <taxon>Lachnospira</taxon>
    </lineage>
</organism>
<dbReference type="EMBL" id="JBBMFS010000014">
    <property type="protein sequence ID" value="MEQ2555927.1"/>
    <property type="molecule type" value="Genomic_DNA"/>
</dbReference>
<gene>
    <name evidence="1" type="ORF">WMO37_13090</name>
</gene>
<name>A0ABV1H895_9FIRM</name>
<accession>A0ABV1H895</accession>
<evidence type="ECO:0008006" key="3">
    <source>
        <dbReference type="Google" id="ProtNLM"/>
    </source>
</evidence>